<dbReference type="AlphaFoldDB" id="A0A8H6HR10"/>
<organism evidence="2 3">
    <name type="scientific">Ephemerocybe angulata</name>
    <dbReference type="NCBI Taxonomy" id="980116"/>
    <lineage>
        <taxon>Eukaryota</taxon>
        <taxon>Fungi</taxon>
        <taxon>Dikarya</taxon>
        <taxon>Basidiomycota</taxon>
        <taxon>Agaricomycotina</taxon>
        <taxon>Agaricomycetes</taxon>
        <taxon>Agaricomycetidae</taxon>
        <taxon>Agaricales</taxon>
        <taxon>Agaricineae</taxon>
        <taxon>Psathyrellaceae</taxon>
        <taxon>Ephemerocybe</taxon>
    </lineage>
</organism>
<feature type="transmembrane region" description="Helical" evidence="1">
    <location>
        <begin position="498"/>
        <end position="519"/>
    </location>
</feature>
<evidence type="ECO:0000313" key="2">
    <source>
        <dbReference type="EMBL" id="KAF6750226.1"/>
    </source>
</evidence>
<keyword evidence="1" id="KW-0812">Transmembrane</keyword>
<reference evidence="2 3" key="1">
    <citation type="submission" date="2020-07" db="EMBL/GenBank/DDBJ databases">
        <title>Comparative genomics of pyrophilous fungi reveals a link between fire events and developmental genes.</title>
        <authorList>
            <consortium name="DOE Joint Genome Institute"/>
            <person name="Steindorff A.S."/>
            <person name="Carver A."/>
            <person name="Calhoun S."/>
            <person name="Stillman K."/>
            <person name="Liu H."/>
            <person name="Lipzen A."/>
            <person name="Pangilinan J."/>
            <person name="Labutti K."/>
            <person name="Bruns T.D."/>
            <person name="Grigoriev I.V."/>
        </authorList>
    </citation>
    <scope>NUCLEOTIDE SEQUENCE [LARGE SCALE GENOMIC DNA]</scope>
    <source>
        <strain evidence="2 3">CBS 144469</strain>
    </source>
</reference>
<dbReference type="Proteomes" id="UP000521943">
    <property type="component" value="Unassembled WGS sequence"/>
</dbReference>
<evidence type="ECO:0000313" key="3">
    <source>
        <dbReference type="Proteomes" id="UP000521943"/>
    </source>
</evidence>
<feature type="transmembrane region" description="Helical" evidence="1">
    <location>
        <begin position="139"/>
        <end position="161"/>
    </location>
</feature>
<sequence>MVEALGRFWRDWGQRTQLLSFLILGSGFAVGHHFMCHSLGGKPIREGGITLYGKMIVSDQTLISAGSNALAQLVKYCFAATVGVSFTQYFWNVVEPFASKARVSRSSLPASARITKQELEAIDAPVAAAGGNPFLPSSYMTWVVSPGLAAIAVIMLLLVLIPTFAPGSIRIVSSDYGVSASCPIYTPNISMAHMSGVFDGPLPASAASVITSSRNGLSGSPSDGSGRYTGAASGQTAQQFADSLPPIRRQTTAGDHIIKPSIRTTAIVNNVIISGSYLRVPSPCGMCTYNVSFIGASLKCSSDSTYDYTKFQSPAAGMSLFSGSFDTTASSALTVAIRDGNYSAPNPPRAVNCDAYSTLYDVQVWHNATSWVELHKITVGDKIDPGSEDPTAIQLNGLVQAVGQALNGSIGFKSDVEVLDPALTIAYSPLLRWTRGDQNQSQFVWSDMEASLPSLMQNVSFSLLSGQFLPRNGTYFTASWGMCMTTQLVYEYTMWRLLTIYGAGWVASVASLVIGFWHVSRNGSERDLEFSKLVVEGLGIEPDEDKKE</sequence>
<name>A0A8H6HR10_9AGAR</name>
<proteinExistence type="predicted"/>
<keyword evidence="3" id="KW-1185">Reference proteome</keyword>
<protein>
    <submittedName>
        <fullName evidence="2">Uncharacterized protein</fullName>
    </submittedName>
</protein>
<evidence type="ECO:0000256" key="1">
    <source>
        <dbReference type="SAM" id="Phobius"/>
    </source>
</evidence>
<accession>A0A8H6HR10</accession>
<dbReference type="EMBL" id="JACGCI010000058">
    <property type="protein sequence ID" value="KAF6750226.1"/>
    <property type="molecule type" value="Genomic_DNA"/>
</dbReference>
<gene>
    <name evidence="2" type="ORF">DFP72DRAFT_516330</name>
</gene>
<keyword evidence="1" id="KW-0472">Membrane</keyword>
<dbReference type="OrthoDB" id="3198553at2759"/>
<keyword evidence="1" id="KW-1133">Transmembrane helix</keyword>
<comment type="caution">
    <text evidence="2">The sequence shown here is derived from an EMBL/GenBank/DDBJ whole genome shotgun (WGS) entry which is preliminary data.</text>
</comment>